<evidence type="ECO:0000313" key="3">
    <source>
        <dbReference type="Proteomes" id="UP000184499"/>
    </source>
</evidence>
<reference evidence="3" key="1">
    <citation type="journal article" date="2017" name="Genome Biol.">
        <title>Comparative genomics reveals high biological diversity and specific adaptations in the industrially and medically important fungal genus Aspergillus.</title>
        <authorList>
            <person name="de Vries R.P."/>
            <person name="Riley R."/>
            <person name="Wiebenga A."/>
            <person name="Aguilar-Osorio G."/>
            <person name="Amillis S."/>
            <person name="Uchima C.A."/>
            <person name="Anderluh G."/>
            <person name="Asadollahi M."/>
            <person name="Askin M."/>
            <person name="Barry K."/>
            <person name="Battaglia E."/>
            <person name="Bayram O."/>
            <person name="Benocci T."/>
            <person name="Braus-Stromeyer S.A."/>
            <person name="Caldana C."/>
            <person name="Canovas D."/>
            <person name="Cerqueira G.C."/>
            <person name="Chen F."/>
            <person name="Chen W."/>
            <person name="Choi C."/>
            <person name="Clum A."/>
            <person name="Dos Santos R.A."/>
            <person name="Damasio A.R."/>
            <person name="Diallinas G."/>
            <person name="Emri T."/>
            <person name="Fekete E."/>
            <person name="Flipphi M."/>
            <person name="Freyberg S."/>
            <person name="Gallo A."/>
            <person name="Gournas C."/>
            <person name="Habgood R."/>
            <person name="Hainaut M."/>
            <person name="Harispe M.L."/>
            <person name="Henrissat B."/>
            <person name="Hilden K.S."/>
            <person name="Hope R."/>
            <person name="Hossain A."/>
            <person name="Karabika E."/>
            <person name="Karaffa L."/>
            <person name="Karanyi Z."/>
            <person name="Krasevec N."/>
            <person name="Kuo A."/>
            <person name="Kusch H."/>
            <person name="LaButti K."/>
            <person name="Lagendijk E.L."/>
            <person name="Lapidus A."/>
            <person name="Levasseur A."/>
            <person name="Lindquist E."/>
            <person name="Lipzen A."/>
            <person name="Logrieco A.F."/>
            <person name="MacCabe A."/>
            <person name="Maekelae M.R."/>
            <person name="Malavazi I."/>
            <person name="Melin P."/>
            <person name="Meyer V."/>
            <person name="Mielnichuk N."/>
            <person name="Miskei M."/>
            <person name="Molnar A.P."/>
            <person name="Mule G."/>
            <person name="Ngan C.Y."/>
            <person name="Orejas M."/>
            <person name="Orosz E."/>
            <person name="Ouedraogo J.P."/>
            <person name="Overkamp K.M."/>
            <person name="Park H.-S."/>
            <person name="Perrone G."/>
            <person name="Piumi F."/>
            <person name="Punt P.J."/>
            <person name="Ram A.F."/>
            <person name="Ramon A."/>
            <person name="Rauscher S."/>
            <person name="Record E."/>
            <person name="Riano-Pachon D.M."/>
            <person name="Robert V."/>
            <person name="Roehrig J."/>
            <person name="Ruller R."/>
            <person name="Salamov A."/>
            <person name="Salih N.S."/>
            <person name="Samson R.A."/>
            <person name="Sandor E."/>
            <person name="Sanguinetti M."/>
            <person name="Schuetze T."/>
            <person name="Sepcic K."/>
            <person name="Shelest E."/>
            <person name="Sherlock G."/>
            <person name="Sophianopoulou V."/>
            <person name="Squina F.M."/>
            <person name="Sun H."/>
            <person name="Susca A."/>
            <person name="Todd R.B."/>
            <person name="Tsang A."/>
            <person name="Unkles S.E."/>
            <person name="van de Wiele N."/>
            <person name="van Rossen-Uffink D."/>
            <person name="Oliveira J.V."/>
            <person name="Vesth T.C."/>
            <person name="Visser J."/>
            <person name="Yu J.-H."/>
            <person name="Zhou M."/>
            <person name="Andersen M.R."/>
            <person name="Archer D.B."/>
            <person name="Baker S.E."/>
            <person name="Benoit I."/>
            <person name="Brakhage A.A."/>
            <person name="Braus G.H."/>
            <person name="Fischer R."/>
            <person name="Frisvad J.C."/>
            <person name="Goldman G.H."/>
            <person name="Houbraken J."/>
            <person name="Oakley B."/>
            <person name="Pocsi I."/>
            <person name="Scazzocchio C."/>
            <person name="Seiboth B."/>
            <person name="vanKuyk P.A."/>
            <person name="Wortman J."/>
            <person name="Dyer P.S."/>
            <person name="Grigoriev I.V."/>
        </authorList>
    </citation>
    <scope>NUCLEOTIDE SEQUENCE [LARGE SCALE GENOMIC DNA]</scope>
    <source>
        <strain evidence="3">CBS 101740 / IMI 381727 / IBT 21946</strain>
    </source>
</reference>
<dbReference type="RefSeq" id="XP_067483551.1">
    <property type="nucleotide sequence ID" value="XM_067622305.1"/>
</dbReference>
<dbReference type="OrthoDB" id="4508857at2759"/>
<dbReference type="VEuPathDB" id="FungiDB:ASPBRDRAFT_26780"/>
<feature type="compositionally biased region" description="Low complexity" evidence="1">
    <location>
        <begin position="1"/>
        <end position="12"/>
    </location>
</feature>
<proteinExistence type="predicted"/>
<dbReference type="AlphaFoldDB" id="A0A1L9UX74"/>
<feature type="region of interest" description="Disordered" evidence="1">
    <location>
        <begin position="100"/>
        <end position="121"/>
    </location>
</feature>
<sequence length="201" mass="22381">MPSFSSTFSIFKSSKKNTTKKTSSSIMEKPTISKSSNKKTKTATASNGKNIDKVNENLNKNNNKDAKDSYNMSNKSVDKAIESPNTNNYNNNITTATTTATTTTTNNNSSSSNSSNDYNTNNRNTIAIANTEPVDLGIPRRGQYITRDGIDVVAVLETWHQIYTGWQIVSAELDRKEKMRQRHQRSLFDNEISVVRKLAIA</sequence>
<feature type="region of interest" description="Disordered" evidence="1">
    <location>
        <begin position="1"/>
        <end position="71"/>
    </location>
</feature>
<accession>A0A1L9UX74</accession>
<evidence type="ECO:0000256" key="1">
    <source>
        <dbReference type="SAM" id="MobiDB-lite"/>
    </source>
</evidence>
<dbReference type="EMBL" id="KV878680">
    <property type="protein sequence ID" value="OJJ76304.1"/>
    <property type="molecule type" value="Genomic_DNA"/>
</dbReference>
<name>A0A1L9UX74_ASPBC</name>
<dbReference type="GeneID" id="93574793"/>
<evidence type="ECO:0000313" key="2">
    <source>
        <dbReference type="EMBL" id="OJJ76304.1"/>
    </source>
</evidence>
<dbReference type="Proteomes" id="UP000184499">
    <property type="component" value="Unassembled WGS sequence"/>
</dbReference>
<protein>
    <submittedName>
        <fullName evidence="2">Uncharacterized protein</fullName>
    </submittedName>
</protein>
<organism evidence="2 3">
    <name type="scientific">Aspergillus brasiliensis (strain CBS 101740 / IMI 381727 / IBT 21946)</name>
    <dbReference type="NCBI Taxonomy" id="767769"/>
    <lineage>
        <taxon>Eukaryota</taxon>
        <taxon>Fungi</taxon>
        <taxon>Dikarya</taxon>
        <taxon>Ascomycota</taxon>
        <taxon>Pezizomycotina</taxon>
        <taxon>Eurotiomycetes</taxon>
        <taxon>Eurotiomycetidae</taxon>
        <taxon>Eurotiales</taxon>
        <taxon>Aspergillaceae</taxon>
        <taxon>Aspergillus</taxon>
        <taxon>Aspergillus subgen. Circumdati</taxon>
    </lineage>
</organism>
<keyword evidence="3" id="KW-1185">Reference proteome</keyword>
<gene>
    <name evidence="2" type="ORF">ASPBRDRAFT_26780</name>
</gene>